<evidence type="ECO:0000256" key="2">
    <source>
        <dbReference type="SAM" id="SignalP"/>
    </source>
</evidence>
<feature type="compositionally biased region" description="Acidic residues" evidence="1">
    <location>
        <begin position="64"/>
        <end position="76"/>
    </location>
</feature>
<feature type="chain" id="PRO_5038802483" description="Lipoprotein" evidence="2">
    <location>
        <begin position="25"/>
        <end position="238"/>
    </location>
</feature>
<evidence type="ECO:0008006" key="5">
    <source>
        <dbReference type="Google" id="ProtNLM"/>
    </source>
</evidence>
<accession>A0A9D2JZ82</accession>
<reference evidence="3" key="2">
    <citation type="submission" date="2021-04" db="EMBL/GenBank/DDBJ databases">
        <authorList>
            <person name="Gilroy R."/>
        </authorList>
    </citation>
    <scope>NUCLEOTIDE SEQUENCE</scope>
    <source>
        <strain evidence="3">CHK169-4300</strain>
    </source>
</reference>
<dbReference type="AlphaFoldDB" id="A0A9D2JZ82"/>
<feature type="compositionally biased region" description="Acidic residues" evidence="1">
    <location>
        <begin position="26"/>
        <end position="41"/>
    </location>
</feature>
<organism evidence="3 4">
    <name type="scientific">Candidatus Atopostipes pullistercoris</name>
    <dbReference type="NCBI Taxonomy" id="2838467"/>
    <lineage>
        <taxon>Bacteria</taxon>
        <taxon>Bacillati</taxon>
        <taxon>Bacillota</taxon>
        <taxon>Bacilli</taxon>
        <taxon>Lactobacillales</taxon>
        <taxon>Carnobacteriaceae</taxon>
        <taxon>Atopostipes</taxon>
    </lineage>
</organism>
<reference evidence="3" key="1">
    <citation type="journal article" date="2021" name="PeerJ">
        <title>Extensive microbial diversity within the chicken gut microbiome revealed by metagenomics and culture.</title>
        <authorList>
            <person name="Gilroy R."/>
            <person name="Ravi A."/>
            <person name="Getino M."/>
            <person name="Pursley I."/>
            <person name="Horton D.L."/>
            <person name="Alikhan N.F."/>
            <person name="Baker D."/>
            <person name="Gharbi K."/>
            <person name="Hall N."/>
            <person name="Watson M."/>
            <person name="Adriaenssens E.M."/>
            <person name="Foster-Nyarko E."/>
            <person name="Jarju S."/>
            <person name="Secka A."/>
            <person name="Antonio M."/>
            <person name="Oren A."/>
            <person name="Chaudhuri R.R."/>
            <person name="La Ragione R."/>
            <person name="Hildebrand F."/>
            <person name="Pallen M.J."/>
        </authorList>
    </citation>
    <scope>NUCLEOTIDE SEQUENCE</scope>
    <source>
        <strain evidence="3">CHK169-4300</strain>
    </source>
</reference>
<sequence>MLKKKRFIGMACSLLLLTACQSNESNDPDSATDESVEENNEQVEPNQENNDSEEESKDSKSEESESEESENTEQENQENTAADENSSEDSVSEKVKEEEYASEEEAIAAIEDYQVVEQTNTDLGYGIEALSEGATGHQYISWNEGNWLIKIDFPLDPQYAVEEYEDGQSMAETVVEYLEDHILPPPSERGVIQITAFKDHPETNIRWQEGSTVYEINQDTNDPIDTLQIAVDYQENKE</sequence>
<feature type="region of interest" description="Disordered" evidence="1">
    <location>
        <begin position="22"/>
        <end position="102"/>
    </location>
</feature>
<dbReference type="EMBL" id="DXAZ01000102">
    <property type="protein sequence ID" value="HIZ71394.1"/>
    <property type="molecule type" value="Genomic_DNA"/>
</dbReference>
<proteinExistence type="predicted"/>
<evidence type="ECO:0000313" key="3">
    <source>
        <dbReference type="EMBL" id="HIZ71394.1"/>
    </source>
</evidence>
<gene>
    <name evidence="3" type="ORF">H9808_06480</name>
</gene>
<evidence type="ECO:0000313" key="4">
    <source>
        <dbReference type="Proteomes" id="UP000824106"/>
    </source>
</evidence>
<feature type="signal peptide" evidence="2">
    <location>
        <begin position="1"/>
        <end position="24"/>
    </location>
</feature>
<keyword evidence="2" id="KW-0732">Signal</keyword>
<name>A0A9D2JZ82_9LACT</name>
<dbReference type="PROSITE" id="PS51257">
    <property type="entry name" value="PROKAR_LIPOPROTEIN"/>
    <property type="match status" value="1"/>
</dbReference>
<evidence type="ECO:0000256" key="1">
    <source>
        <dbReference type="SAM" id="MobiDB-lite"/>
    </source>
</evidence>
<comment type="caution">
    <text evidence="3">The sequence shown here is derived from an EMBL/GenBank/DDBJ whole genome shotgun (WGS) entry which is preliminary data.</text>
</comment>
<protein>
    <recommendedName>
        <fullName evidence="5">Lipoprotein</fullName>
    </recommendedName>
</protein>
<dbReference type="Proteomes" id="UP000824106">
    <property type="component" value="Unassembled WGS sequence"/>
</dbReference>